<protein>
    <submittedName>
        <fullName evidence="9">Zinc finger protein 845-like</fullName>
    </submittedName>
</protein>
<keyword evidence="8" id="KW-1185">Reference proteome</keyword>
<dbReference type="SUPFAM" id="SSF57667">
    <property type="entry name" value="beta-beta-alpha zinc fingers"/>
    <property type="match status" value="3"/>
</dbReference>
<dbReference type="PROSITE" id="PS50157">
    <property type="entry name" value="ZINC_FINGER_C2H2_2"/>
    <property type="match status" value="8"/>
</dbReference>
<dbReference type="InterPro" id="IPR050688">
    <property type="entry name" value="Zinc_finger/UBP_domain"/>
</dbReference>
<dbReference type="GO" id="GO:0005634">
    <property type="term" value="C:nucleus"/>
    <property type="evidence" value="ECO:0007669"/>
    <property type="project" value="TreeGrafter"/>
</dbReference>
<dbReference type="Proteomes" id="UP000504635">
    <property type="component" value="Unplaced"/>
</dbReference>
<dbReference type="OrthoDB" id="6746248at2759"/>
<dbReference type="PANTHER" id="PTHR24403:SF67">
    <property type="entry name" value="FI01116P-RELATED"/>
    <property type="match status" value="1"/>
</dbReference>
<keyword evidence="2" id="KW-0677">Repeat</keyword>
<evidence type="ECO:0000256" key="5">
    <source>
        <dbReference type="PROSITE-ProRule" id="PRU00042"/>
    </source>
</evidence>
<evidence type="ECO:0000256" key="2">
    <source>
        <dbReference type="ARBA" id="ARBA00022737"/>
    </source>
</evidence>
<dbReference type="SMART" id="SM00355">
    <property type="entry name" value="ZnF_C2H2"/>
    <property type="match status" value="20"/>
</dbReference>
<feature type="domain" description="C2H2-type" evidence="7">
    <location>
        <begin position="19"/>
        <end position="46"/>
    </location>
</feature>
<dbReference type="RefSeq" id="XP_030767650.1">
    <property type="nucleotide sequence ID" value="XM_030911790.1"/>
</dbReference>
<evidence type="ECO:0000259" key="7">
    <source>
        <dbReference type="PROSITE" id="PS50157"/>
    </source>
</evidence>
<feature type="domain" description="C2H2-type" evidence="7">
    <location>
        <begin position="699"/>
        <end position="726"/>
    </location>
</feature>
<accession>A0A6J2YXT9</accession>
<feature type="domain" description="C2H2-type" evidence="7">
    <location>
        <begin position="579"/>
        <end position="606"/>
    </location>
</feature>
<feature type="domain" description="C2H2-type" evidence="7">
    <location>
        <begin position="259"/>
        <end position="286"/>
    </location>
</feature>
<feature type="compositionally biased region" description="Basic and acidic residues" evidence="6">
    <location>
        <begin position="424"/>
        <end position="436"/>
    </location>
</feature>
<feature type="region of interest" description="Disordered" evidence="6">
    <location>
        <begin position="420"/>
        <end position="448"/>
    </location>
</feature>
<evidence type="ECO:0000256" key="3">
    <source>
        <dbReference type="ARBA" id="ARBA00022771"/>
    </source>
</evidence>
<dbReference type="InterPro" id="IPR036236">
    <property type="entry name" value="Znf_C2H2_sf"/>
</dbReference>
<name>A0A6J2YXT9_SITOR</name>
<reference evidence="9" key="1">
    <citation type="submission" date="2025-08" db="UniProtKB">
        <authorList>
            <consortium name="RefSeq"/>
        </authorList>
    </citation>
    <scope>IDENTIFICATION</scope>
    <source>
        <tissue evidence="9">Gonads</tissue>
    </source>
</reference>
<feature type="domain" description="C2H2-type" evidence="7">
    <location>
        <begin position="792"/>
        <end position="819"/>
    </location>
</feature>
<dbReference type="PROSITE" id="PS00028">
    <property type="entry name" value="ZINC_FINGER_C2H2_1"/>
    <property type="match status" value="2"/>
</dbReference>
<evidence type="ECO:0000256" key="4">
    <source>
        <dbReference type="ARBA" id="ARBA00022833"/>
    </source>
</evidence>
<evidence type="ECO:0000256" key="1">
    <source>
        <dbReference type="ARBA" id="ARBA00022723"/>
    </source>
</evidence>
<dbReference type="Gene3D" id="3.30.160.60">
    <property type="entry name" value="Classic Zinc Finger"/>
    <property type="match status" value="7"/>
</dbReference>
<dbReference type="KEGG" id="soy:115891342"/>
<gene>
    <name evidence="9" type="primary">LOC115891342</name>
</gene>
<dbReference type="GO" id="GO:0008270">
    <property type="term" value="F:zinc ion binding"/>
    <property type="evidence" value="ECO:0007669"/>
    <property type="project" value="UniProtKB-KW"/>
</dbReference>
<organism evidence="8 9">
    <name type="scientific">Sitophilus oryzae</name>
    <name type="common">Rice weevil</name>
    <name type="synonym">Curculio oryzae</name>
    <dbReference type="NCBI Taxonomy" id="7048"/>
    <lineage>
        <taxon>Eukaryota</taxon>
        <taxon>Metazoa</taxon>
        <taxon>Ecdysozoa</taxon>
        <taxon>Arthropoda</taxon>
        <taxon>Hexapoda</taxon>
        <taxon>Insecta</taxon>
        <taxon>Pterygota</taxon>
        <taxon>Neoptera</taxon>
        <taxon>Endopterygota</taxon>
        <taxon>Coleoptera</taxon>
        <taxon>Polyphaga</taxon>
        <taxon>Cucujiformia</taxon>
        <taxon>Curculionidae</taxon>
        <taxon>Dryophthorinae</taxon>
        <taxon>Sitophilus</taxon>
    </lineage>
</organism>
<dbReference type="InParanoid" id="A0A6J2YXT9"/>
<dbReference type="GeneID" id="115891342"/>
<keyword evidence="3 5" id="KW-0863">Zinc-finger</keyword>
<evidence type="ECO:0000313" key="9">
    <source>
        <dbReference type="RefSeq" id="XP_030767650.1"/>
    </source>
</evidence>
<keyword evidence="4" id="KW-0862">Zinc</keyword>
<evidence type="ECO:0000313" key="8">
    <source>
        <dbReference type="Proteomes" id="UP000504635"/>
    </source>
</evidence>
<dbReference type="GO" id="GO:0045944">
    <property type="term" value="P:positive regulation of transcription by RNA polymerase II"/>
    <property type="evidence" value="ECO:0007669"/>
    <property type="project" value="TreeGrafter"/>
</dbReference>
<proteinExistence type="predicted"/>
<feature type="domain" description="C2H2-type" evidence="7">
    <location>
        <begin position="762"/>
        <end position="789"/>
    </location>
</feature>
<dbReference type="PANTHER" id="PTHR24403">
    <property type="entry name" value="ZINC FINGER PROTEIN"/>
    <property type="match status" value="1"/>
</dbReference>
<dbReference type="InterPro" id="IPR013087">
    <property type="entry name" value="Znf_C2H2_type"/>
</dbReference>
<evidence type="ECO:0000256" key="6">
    <source>
        <dbReference type="SAM" id="MobiDB-lite"/>
    </source>
</evidence>
<feature type="domain" description="C2H2-type" evidence="7">
    <location>
        <begin position="452"/>
        <end position="480"/>
    </location>
</feature>
<sequence>MSDNENSRTPNHQVPVETYKCSQCNFYTNHEYYLQQHSLTHSLQNLVEQYKRNQSNYDTDNQIQSYLRPHNISHSIQMPVKYFQCLQCNFETNQETYYKEHILIHETQPSINGYRISTQRNFDEEQESYIKPNISNVLSIDNFSSNYVKQEQRNVKPHNLTQSTQVFENCFLKQPDLDTEPLENFRCLNSNSNCTSETQEEFDFKQHSLSDDLQIPCPEVFKCTKCLYKSLHEEDLKQHIKQHQEEIILEEKKLTIEVFKCHNCNYSTNLKAFLERHMSSHTRPSAQIKATKHKCSICNFVTEHVKFLKRHLLSHKESKSYKCKMCSFETLYRKMYLKHIATKHKLIKKVSAKKRKYDIITVKCMECNFETETKEQLEIHKKLRHRDKSDDSNLHICQFCEYQTNWEPCLKRHIERLHPSKVAEPAKRAKAKDKSTKAKKGNRKNSSGKEMLRCNNCDFTSTSKQYLILHLKRSHICKEPESKATAASKIYRCKQKNCLFVSTVKYTFIQHVKNHRRQKTISNLCDLCDFISESADKLAAHKKKVHLTYLLKVYKCSQCDFKTVCRNSFKAHSVKHKSYFCNICNEQLVSAYAMVKHRRSHKIQKQKNIIYLCDVCGFQSKNDRSLKMHKKTHNPEFKCPDCPFETHSKINFQNHCINHKSADEVTMFPCPYCSYQSRLKRNLAWHMKRHADPTKAKIFKCPSCDYQTFTNAQLKSHLMVHKSKEEVVMLKCDFCPFETKRKSNIVQHRLRHLKDSPDVPLLSCPDCNYTTVAKRHLNKHRKTHNVNPDKMFQCSYCPFKIHRKVYLMRHMENHKNVDPVESPWERYPYAPQGNVGVTIVPNLGQNMSHSF</sequence>
<dbReference type="AlphaFoldDB" id="A0A6J2YXT9"/>
<feature type="domain" description="C2H2-type" evidence="7">
    <location>
        <begin position="611"/>
        <end position="638"/>
    </location>
</feature>
<keyword evidence="1" id="KW-0479">Metal-binding</keyword>